<proteinExistence type="predicted"/>
<dbReference type="GO" id="GO:0008131">
    <property type="term" value="F:primary methylamine oxidase activity"/>
    <property type="evidence" value="ECO:0007669"/>
    <property type="project" value="InterPro"/>
</dbReference>
<keyword evidence="2" id="KW-1185">Reference proteome</keyword>
<dbReference type="InterPro" id="IPR016182">
    <property type="entry name" value="Cu_amine_oxidase_N-reg"/>
</dbReference>
<dbReference type="GO" id="GO:0005507">
    <property type="term" value="F:copper ion binding"/>
    <property type="evidence" value="ECO:0007669"/>
    <property type="project" value="InterPro"/>
</dbReference>
<dbReference type="Gene3D" id="3.10.450.40">
    <property type="match status" value="1"/>
</dbReference>
<sequence length="128" mass="13427">PECPGDSSHAWLPDVQAGAGAAAILHTDLDKNSAFLIEALLPKKKDSIVSSASTSPLKQGSHWACAVFPGTTGVSTGLKWPVSDLRGPGTPSTDVVLWFMLQHIVEGHILHPTGLEILINNGVTDAQL</sequence>
<gene>
    <name evidence="1" type="ORF">U0070_004810</name>
</gene>
<evidence type="ECO:0000313" key="2">
    <source>
        <dbReference type="Proteomes" id="UP001488838"/>
    </source>
</evidence>
<organism evidence="1 2">
    <name type="scientific">Myodes glareolus</name>
    <name type="common">Bank vole</name>
    <name type="synonym">Clethrionomys glareolus</name>
    <dbReference type="NCBI Taxonomy" id="447135"/>
    <lineage>
        <taxon>Eukaryota</taxon>
        <taxon>Metazoa</taxon>
        <taxon>Chordata</taxon>
        <taxon>Craniata</taxon>
        <taxon>Vertebrata</taxon>
        <taxon>Euteleostomi</taxon>
        <taxon>Mammalia</taxon>
        <taxon>Eutheria</taxon>
        <taxon>Euarchontoglires</taxon>
        <taxon>Glires</taxon>
        <taxon>Rodentia</taxon>
        <taxon>Myomorpha</taxon>
        <taxon>Muroidea</taxon>
        <taxon>Cricetidae</taxon>
        <taxon>Arvicolinae</taxon>
        <taxon>Myodes</taxon>
    </lineage>
</organism>
<dbReference type="GO" id="GO:0009308">
    <property type="term" value="P:amine metabolic process"/>
    <property type="evidence" value="ECO:0007669"/>
    <property type="project" value="InterPro"/>
</dbReference>
<evidence type="ECO:0000313" key="1">
    <source>
        <dbReference type="EMBL" id="KAK7821846.1"/>
    </source>
</evidence>
<protein>
    <submittedName>
        <fullName evidence="1">Uncharacterized protein</fullName>
    </submittedName>
</protein>
<dbReference type="SUPFAM" id="SSF54416">
    <property type="entry name" value="Amine oxidase N-terminal region"/>
    <property type="match status" value="1"/>
</dbReference>
<comment type="caution">
    <text evidence="1">The sequence shown here is derived from an EMBL/GenBank/DDBJ whole genome shotgun (WGS) entry which is preliminary data.</text>
</comment>
<reference evidence="1 2" key="1">
    <citation type="journal article" date="2023" name="bioRxiv">
        <title>Conserved and derived expression patterns and positive selection on dental genes reveal complex evolutionary context of ever-growing rodent molars.</title>
        <authorList>
            <person name="Calamari Z.T."/>
            <person name="Song A."/>
            <person name="Cohen E."/>
            <person name="Akter M."/>
            <person name="Roy R.D."/>
            <person name="Hallikas O."/>
            <person name="Christensen M.M."/>
            <person name="Li P."/>
            <person name="Marangoni P."/>
            <person name="Jernvall J."/>
            <person name="Klein O.D."/>
        </authorList>
    </citation>
    <scope>NUCLEOTIDE SEQUENCE [LARGE SCALE GENOMIC DNA]</scope>
    <source>
        <strain evidence="1">V071</strain>
    </source>
</reference>
<name>A0AAW0J668_MYOGA</name>
<dbReference type="Proteomes" id="UP001488838">
    <property type="component" value="Unassembled WGS sequence"/>
</dbReference>
<dbReference type="AlphaFoldDB" id="A0AAW0J668"/>
<feature type="non-terminal residue" evidence="1">
    <location>
        <position position="1"/>
    </location>
</feature>
<dbReference type="GO" id="GO:0048038">
    <property type="term" value="F:quinone binding"/>
    <property type="evidence" value="ECO:0007669"/>
    <property type="project" value="InterPro"/>
</dbReference>
<accession>A0AAW0J668</accession>
<dbReference type="EMBL" id="JBBHLL010000062">
    <property type="protein sequence ID" value="KAK7821846.1"/>
    <property type="molecule type" value="Genomic_DNA"/>
</dbReference>